<organism evidence="1 2">
    <name type="scientific">Riccia fluitans</name>
    <dbReference type="NCBI Taxonomy" id="41844"/>
    <lineage>
        <taxon>Eukaryota</taxon>
        <taxon>Viridiplantae</taxon>
        <taxon>Streptophyta</taxon>
        <taxon>Embryophyta</taxon>
        <taxon>Marchantiophyta</taxon>
        <taxon>Marchantiopsida</taxon>
        <taxon>Marchantiidae</taxon>
        <taxon>Marchantiales</taxon>
        <taxon>Ricciaceae</taxon>
        <taxon>Riccia</taxon>
    </lineage>
</organism>
<accession>A0ABD1Z4M2</accession>
<dbReference type="EMBL" id="JBHFFA010000002">
    <property type="protein sequence ID" value="KAL2642726.1"/>
    <property type="molecule type" value="Genomic_DNA"/>
</dbReference>
<reference evidence="1 2" key="1">
    <citation type="submission" date="2024-09" db="EMBL/GenBank/DDBJ databases">
        <title>Chromosome-scale assembly of Riccia fluitans.</title>
        <authorList>
            <person name="Paukszto L."/>
            <person name="Sawicki J."/>
            <person name="Karawczyk K."/>
            <person name="Piernik-Szablinska J."/>
            <person name="Szczecinska M."/>
            <person name="Mazdziarz M."/>
        </authorList>
    </citation>
    <scope>NUCLEOTIDE SEQUENCE [LARGE SCALE GENOMIC DNA]</scope>
    <source>
        <strain evidence="1">Rf_01</strain>
        <tissue evidence="1">Aerial parts of the thallus</tissue>
    </source>
</reference>
<evidence type="ECO:0000313" key="2">
    <source>
        <dbReference type="Proteomes" id="UP001605036"/>
    </source>
</evidence>
<name>A0ABD1Z4M2_9MARC</name>
<dbReference type="Proteomes" id="UP001605036">
    <property type="component" value="Unassembled WGS sequence"/>
</dbReference>
<proteinExistence type="predicted"/>
<keyword evidence="2" id="KW-1185">Reference proteome</keyword>
<dbReference type="AlphaFoldDB" id="A0ABD1Z4M2"/>
<comment type="caution">
    <text evidence="1">The sequence shown here is derived from an EMBL/GenBank/DDBJ whole genome shotgun (WGS) entry which is preliminary data.</text>
</comment>
<evidence type="ECO:0000313" key="1">
    <source>
        <dbReference type="EMBL" id="KAL2642726.1"/>
    </source>
</evidence>
<gene>
    <name evidence="1" type="ORF">R1flu_010313</name>
</gene>
<sequence length="105" mass="12058">MRVHSFVTSFQFSPQLINLENLQGLLPLFCLHVVSHGSPSFAVCLNGIFNTFGFLLPEFAEFEVYFRLGHEVRIKLELQTKERWKVVRQCSNRRPESISGMGELG</sequence>
<protein>
    <submittedName>
        <fullName evidence="1">Uncharacterized protein</fullName>
    </submittedName>
</protein>